<evidence type="ECO:0000313" key="1">
    <source>
        <dbReference type="EMBL" id="KNC70016.1"/>
    </source>
</evidence>
<dbReference type="EMBL" id="KQ252455">
    <property type="protein sequence ID" value="KNC70016.1"/>
    <property type="molecule type" value="Genomic_DNA"/>
</dbReference>
<evidence type="ECO:0000313" key="2">
    <source>
        <dbReference type="Proteomes" id="UP000054560"/>
    </source>
</evidence>
<dbReference type="RefSeq" id="XP_014143918.1">
    <property type="nucleotide sequence ID" value="XM_014288443.1"/>
</dbReference>
<organism evidence="1 2">
    <name type="scientific">Sphaeroforma arctica JP610</name>
    <dbReference type="NCBI Taxonomy" id="667725"/>
    <lineage>
        <taxon>Eukaryota</taxon>
        <taxon>Ichthyosporea</taxon>
        <taxon>Ichthyophonida</taxon>
        <taxon>Sphaeroforma</taxon>
    </lineage>
</organism>
<dbReference type="AlphaFoldDB" id="A0A0L0F035"/>
<sequence length="52" mass="5922">MSRNILSDPKCWMIQMALNVTTGLDPEGVKLRPVEGIAGGIEFNEVYWLWNQ</sequence>
<accession>A0A0L0F035</accession>
<proteinExistence type="predicted"/>
<protein>
    <submittedName>
        <fullName evidence="1">Uncharacterized protein</fullName>
    </submittedName>
</protein>
<dbReference type="GeneID" id="25917967"/>
<dbReference type="Proteomes" id="UP000054560">
    <property type="component" value="Unassembled WGS sequence"/>
</dbReference>
<dbReference type="OrthoDB" id="190846at2759"/>
<name>A0A0L0F035_9EUKA</name>
<gene>
    <name evidence="1" type="ORF">SARC_17463</name>
</gene>
<reference evidence="1 2" key="1">
    <citation type="submission" date="2011-02" db="EMBL/GenBank/DDBJ databases">
        <title>The Genome Sequence of Sphaeroforma arctica JP610.</title>
        <authorList>
            <consortium name="The Broad Institute Genome Sequencing Platform"/>
            <person name="Russ C."/>
            <person name="Cuomo C."/>
            <person name="Young S.K."/>
            <person name="Zeng Q."/>
            <person name="Gargeya S."/>
            <person name="Alvarado L."/>
            <person name="Berlin A."/>
            <person name="Chapman S.B."/>
            <person name="Chen Z."/>
            <person name="Freedman E."/>
            <person name="Gellesch M."/>
            <person name="Goldberg J."/>
            <person name="Griggs A."/>
            <person name="Gujja S."/>
            <person name="Heilman E."/>
            <person name="Heiman D."/>
            <person name="Howarth C."/>
            <person name="Mehta T."/>
            <person name="Neiman D."/>
            <person name="Pearson M."/>
            <person name="Roberts A."/>
            <person name="Saif S."/>
            <person name="Shea T."/>
            <person name="Shenoy N."/>
            <person name="Sisk P."/>
            <person name="Stolte C."/>
            <person name="Sykes S."/>
            <person name="White J."/>
            <person name="Yandava C."/>
            <person name="Burger G."/>
            <person name="Gray M.W."/>
            <person name="Holland P.W.H."/>
            <person name="King N."/>
            <person name="Lang F.B.F."/>
            <person name="Roger A.J."/>
            <person name="Ruiz-Trillo I."/>
            <person name="Haas B."/>
            <person name="Nusbaum C."/>
            <person name="Birren B."/>
        </authorList>
    </citation>
    <scope>NUCLEOTIDE SEQUENCE [LARGE SCALE GENOMIC DNA]</scope>
    <source>
        <strain evidence="1 2">JP610</strain>
    </source>
</reference>
<keyword evidence="2" id="KW-1185">Reference proteome</keyword>
<feature type="non-terminal residue" evidence="1">
    <location>
        <position position="52"/>
    </location>
</feature>